<dbReference type="InterPro" id="IPR044729">
    <property type="entry name" value="CBS_bac"/>
</dbReference>
<dbReference type="Proteomes" id="UP000653472">
    <property type="component" value="Unassembled WGS sequence"/>
</dbReference>
<evidence type="ECO:0000256" key="2">
    <source>
        <dbReference type="PROSITE-ProRule" id="PRU00703"/>
    </source>
</evidence>
<dbReference type="PROSITE" id="PS51371">
    <property type="entry name" value="CBS"/>
    <property type="match status" value="2"/>
</dbReference>
<evidence type="ECO:0000256" key="1">
    <source>
        <dbReference type="ARBA" id="ARBA00023122"/>
    </source>
</evidence>
<dbReference type="PANTHER" id="PTHR43080">
    <property type="entry name" value="CBS DOMAIN-CONTAINING PROTEIN CBSX3, MITOCHONDRIAL"/>
    <property type="match status" value="1"/>
</dbReference>
<dbReference type="CDD" id="cd04629">
    <property type="entry name" value="CBS_pair_bac"/>
    <property type="match status" value="1"/>
</dbReference>
<comment type="caution">
    <text evidence="4">The sequence shown here is derived from an EMBL/GenBank/DDBJ whole genome shotgun (WGS) entry which is preliminary data.</text>
</comment>
<proteinExistence type="predicted"/>
<dbReference type="InterPro" id="IPR046342">
    <property type="entry name" value="CBS_dom_sf"/>
</dbReference>
<keyword evidence="1 2" id="KW-0129">CBS domain</keyword>
<dbReference type="InterPro" id="IPR000644">
    <property type="entry name" value="CBS_dom"/>
</dbReference>
<sequence>MSMLEKVCVRDYMSTKLMTFTPEMEVMNAVHQLVKSGFSGAPVVDVSGALVGMLSERDCLSVALVAAQDTCVAGPVSQYMSTSLQTVTADVSLAHLAGMFVSNSQFRRYPVVEGGKLIGQISRSDVLRAISHCC</sequence>
<feature type="domain" description="CBS" evidence="3">
    <location>
        <begin position="13"/>
        <end position="70"/>
    </location>
</feature>
<dbReference type="RefSeq" id="WP_168147412.1">
    <property type="nucleotide sequence ID" value="NZ_JAAVXB010000003.1"/>
</dbReference>
<dbReference type="SMART" id="SM00116">
    <property type="entry name" value="CBS"/>
    <property type="match status" value="2"/>
</dbReference>
<dbReference type="Gene3D" id="3.10.580.10">
    <property type="entry name" value="CBS-domain"/>
    <property type="match status" value="1"/>
</dbReference>
<dbReference type="AlphaFoldDB" id="A0A969W9U2"/>
<dbReference type="PANTHER" id="PTHR43080:SF26">
    <property type="entry name" value="REGULATORY PROTEIN"/>
    <property type="match status" value="1"/>
</dbReference>
<accession>A0A969W9U2</accession>
<dbReference type="Pfam" id="PF00571">
    <property type="entry name" value="CBS"/>
    <property type="match status" value="2"/>
</dbReference>
<dbReference type="InterPro" id="IPR051257">
    <property type="entry name" value="Diverse_CBS-Domain"/>
</dbReference>
<gene>
    <name evidence="4" type="ORF">G7Y82_07535</name>
</gene>
<evidence type="ECO:0000313" key="5">
    <source>
        <dbReference type="Proteomes" id="UP000653472"/>
    </source>
</evidence>
<feature type="domain" description="CBS" evidence="3">
    <location>
        <begin position="80"/>
        <end position="134"/>
    </location>
</feature>
<organism evidence="4 5">
    <name type="scientific">Solimonas marina</name>
    <dbReference type="NCBI Taxonomy" id="2714601"/>
    <lineage>
        <taxon>Bacteria</taxon>
        <taxon>Pseudomonadati</taxon>
        <taxon>Pseudomonadota</taxon>
        <taxon>Gammaproteobacteria</taxon>
        <taxon>Nevskiales</taxon>
        <taxon>Nevskiaceae</taxon>
        <taxon>Solimonas</taxon>
    </lineage>
</organism>
<dbReference type="EMBL" id="JAAVXB010000003">
    <property type="protein sequence ID" value="NKF22165.1"/>
    <property type="molecule type" value="Genomic_DNA"/>
</dbReference>
<evidence type="ECO:0000313" key="4">
    <source>
        <dbReference type="EMBL" id="NKF22165.1"/>
    </source>
</evidence>
<name>A0A969W9U2_9GAMM</name>
<evidence type="ECO:0000259" key="3">
    <source>
        <dbReference type="PROSITE" id="PS51371"/>
    </source>
</evidence>
<protein>
    <submittedName>
        <fullName evidence="4">CBS domain-containing protein</fullName>
    </submittedName>
</protein>
<reference evidence="4" key="1">
    <citation type="submission" date="2020-03" db="EMBL/GenBank/DDBJ databases">
        <title>Solimonas marina sp. nov., isolated from deep seawater of the Pacific Ocean.</title>
        <authorList>
            <person name="Liu X."/>
            <person name="Lai Q."/>
            <person name="Sun F."/>
            <person name="Gai Y."/>
            <person name="Li G."/>
            <person name="Shao Z."/>
        </authorList>
    </citation>
    <scope>NUCLEOTIDE SEQUENCE</scope>
    <source>
        <strain evidence="4">C16B3</strain>
    </source>
</reference>
<keyword evidence="5" id="KW-1185">Reference proteome</keyword>
<dbReference type="SUPFAM" id="SSF54631">
    <property type="entry name" value="CBS-domain pair"/>
    <property type="match status" value="1"/>
</dbReference>